<organism evidence="1">
    <name type="scientific">viral metagenome</name>
    <dbReference type="NCBI Taxonomy" id="1070528"/>
    <lineage>
        <taxon>unclassified sequences</taxon>
        <taxon>metagenomes</taxon>
        <taxon>organismal metagenomes</taxon>
    </lineage>
</organism>
<evidence type="ECO:0000313" key="1">
    <source>
        <dbReference type="EMBL" id="QJA48170.1"/>
    </source>
</evidence>
<name>A0A6H1ZLU6_9ZZZZ</name>
<gene>
    <name evidence="1" type="ORF">TM448A00845_0008</name>
</gene>
<reference evidence="1" key="1">
    <citation type="submission" date="2020-03" db="EMBL/GenBank/DDBJ databases">
        <title>The deep terrestrial virosphere.</title>
        <authorList>
            <person name="Holmfeldt K."/>
            <person name="Nilsson E."/>
            <person name="Simone D."/>
            <person name="Lopez-Fernandez M."/>
            <person name="Wu X."/>
            <person name="de Brujin I."/>
            <person name="Lundin D."/>
            <person name="Andersson A."/>
            <person name="Bertilsson S."/>
            <person name="Dopson M."/>
        </authorList>
    </citation>
    <scope>NUCLEOTIDE SEQUENCE</scope>
    <source>
        <strain evidence="1">TM448A00845</strain>
    </source>
</reference>
<sequence>MTTIADYLRDSNGTVHRIYPNSDGELVITTPLWDDIWTDPSYTIPTDQGFTYRTLADSAGTTWYLYPSPTTEGELVLSNALPNVTVGVWNEPIYVPVLTEAEAVSGNEIYLAMADTTTDWYVYPNSDGELIISTIEPS</sequence>
<protein>
    <submittedName>
        <fullName evidence="1">Uncharacterized protein</fullName>
    </submittedName>
</protein>
<dbReference type="AlphaFoldDB" id="A0A6H1ZLU6"/>
<proteinExistence type="predicted"/>
<accession>A0A6H1ZLU6</accession>
<dbReference type="EMBL" id="MT144074">
    <property type="protein sequence ID" value="QJA48170.1"/>
    <property type="molecule type" value="Genomic_DNA"/>
</dbReference>